<dbReference type="InterPro" id="IPR021131">
    <property type="entry name" value="Ribosomal_uL15/eL18"/>
</dbReference>
<keyword evidence="3 4" id="KW-0687">Ribonucleoprotein</keyword>
<sequence length="141" mass="15746">MIELNNLPKLTKKRKRVGRGPGCHGTTAGRGTKGQKARGQVHPEFEGGQMPLIRRLPKRGFKNIGRVEYEIVNIKQLNIFPDGTRVTPERLKQAGLYNGRLPLKILGDGELLRQLTVVAHKFSKKAKEEIEKMGGQIEILG</sequence>
<dbReference type="GO" id="GO:0022625">
    <property type="term" value="C:cytosolic large ribosomal subunit"/>
    <property type="evidence" value="ECO:0007669"/>
    <property type="project" value="TreeGrafter"/>
</dbReference>
<dbReference type="Pfam" id="PF00828">
    <property type="entry name" value="Ribosomal_L27A"/>
    <property type="match status" value="1"/>
</dbReference>
<comment type="subunit">
    <text evidence="4">Part of the 50S ribosomal subunit.</text>
</comment>
<protein>
    <recommendedName>
        <fullName evidence="4">Large ribosomal subunit protein uL15</fullName>
    </recommendedName>
</protein>
<evidence type="ECO:0000256" key="5">
    <source>
        <dbReference type="RuleBase" id="RU003888"/>
    </source>
</evidence>
<dbReference type="EMBL" id="NMUJ01000003">
    <property type="protein sequence ID" value="OYV03532.1"/>
    <property type="molecule type" value="Genomic_DNA"/>
</dbReference>
<evidence type="ECO:0000259" key="7">
    <source>
        <dbReference type="Pfam" id="PF00828"/>
    </source>
</evidence>
<gene>
    <name evidence="4" type="primary">rplO</name>
    <name evidence="8" type="ORF">CGW93_00415</name>
</gene>
<dbReference type="InterPro" id="IPR036227">
    <property type="entry name" value="Ribosomal_uL15/eL18_sf"/>
</dbReference>
<dbReference type="GO" id="GO:0006412">
    <property type="term" value="P:translation"/>
    <property type="evidence" value="ECO:0007669"/>
    <property type="project" value="UniProtKB-UniRule"/>
</dbReference>
<evidence type="ECO:0000313" key="8">
    <source>
        <dbReference type="EMBL" id="OYV03532.1"/>
    </source>
</evidence>
<keyword evidence="4" id="KW-0699">rRNA-binding</keyword>
<keyword evidence="4" id="KW-0694">RNA-binding</keyword>
<dbReference type="NCBIfam" id="TIGR01071">
    <property type="entry name" value="rplO_bact"/>
    <property type="match status" value="1"/>
</dbReference>
<dbReference type="InterPro" id="IPR030878">
    <property type="entry name" value="Ribosomal_uL15"/>
</dbReference>
<dbReference type="PANTHER" id="PTHR12934">
    <property type="entry name" value="50S RIBOSOMAL PROTEIN L15"/>
    <property type="match status" value="1"/>
</dbReference>
<dbReference type="InterPro" id="IPR001196">
    <property type="entry name" value="Ribosomal_uL15_CS"/>
</dbReference>
<dbReference type="GO" id="GO:0003735">
    <property type="term" value="F:structural constituent of ribosome"/>
    <property type="evidence" value="ECO:0007669"/>
    <property type="project" value="InterPro"/>
</dbReference>
<dbReference type="PROSITE" id="PS00475">
    <property type="entry name" value="RIBOSOMAL_L15"/>
    <property type="match status" value="1"/>
</dbReference>
<dbReference type="AlphaFoldDB" id="A0A257LVT4"/>
<keyword evidence="2 4" id="KW-0689">Ribosomal protein</keyword>
<comment type="caution">
    <text evidence="8">The sequence shown here is derived from an EMBL/GenBank/DDBJ whole genome shotgun (WGS) entry which is preliminary data.</text>
</comment>
<evidence type="ECO:0000313" key="9">
    <source>
        <dbReference type="Proteomes" id="UP000216312"/>
    </source>
</evidence>
<organism evidence="8 9">
    <name type="scientific">candidate division WOR-3 bacterium 4484_18</name>
    <dbReference type="NCBI Taxonomy" id="2020626"/>
    <lineage>
        <taxon>Bacteria</taxon>
        <taxon>Bacteria division WOR-3</taxon>
    </lineage>
</organism>
<dbReference type="Gene3D" id="3.100.10.10">
    <property type="match status" value="1"/>
</dbReference>
<dbReference type="HAMAP" id="MF_01341">
    <property type="entry name" value="Ribosomal_uL15"/>
    <property type="match status" value="1"/>
</dbReference>
<feature type="region of interest" description="Disordered" evidence="6">
    <location>
        <begin position="1"/>
        <end position="49"/>
    </location>
</feature>
<dbReference type="Proteomes" id="UP000216312">
    <property type="component" value="Unassembled WGS sequence"/>
</dbReference>
<proteinExistence type="inferred from homology"/>
<dbReference type="GO" id="GO:0019843">
    <property type="term" value="F:rRNA binding"/>
    <property type="evidence" value="ECO:0007669"/>
    <property type="project" value="UniProtKB-UniRule"/>
</dbReference>
<comment type="function">
    <text evidence="4">Binds to the 23S rRNA.</text>
</comment>
<evidence type="ECO:0000256" key="3">
    <source>
        <dbReference type="ARBA" id="ARBA00023274"/>
    </source>
</evidence>
<evidence type="ECO:0000256" key="1">
    <source>
        <dbReference type="ARBA" id="ARBA00007320"/>
    </source>
</evidence>
<dbReference type="InterPro" id="IPR005749">
    <property type="entry name" value="Ribosomal_uL15_bac-type"/>
</dbReference>
<accession>A0A257LVT4</accession>
<reference evidence="9" key="1">
    <citation type="submission" date="2017-07" db="EMBL/GenBank/DDBJ databases">
        <title>Novel pathways for hydrocarbon cycling and metabolic interdependencies in hydrothermal sediment communities.</title>
        <authorList>
            <person name="Dombrowski N."/>
            <person name="Seitz K."/>
            <person name="Teske A."/>
            <person name="Baker B."/>
        </authorList>
    </citation>
    <scope>NUCLEOTIDE SEQUENCE [LARGE SCALE GENOMIC DNA]</scope>
</reference>
<evidence type="ECO:0000256" key="2">
    <source>
        <dbReference type="ARBA" id="ARBA00022980"/>
    </source>
</evidence>
<evidence type="ECO:0000256" key="6">
    <source>
        <dbReference type="SAM" id="MobiDB-lite"/>
    </source>
</evidence>
<feature type="domain" description="Large ribosomal subunit protein uL15/eL18" evidence="7">
    <location>
        <begin position="71"/>
        <end position="138"/>
    </location>
</feature>
<dbReference type="PANTHER" id="PTHR12934:SF11">
    <property type="entry name" value="LARGE RIBOSOMAL SUBUNIT PROTEIN UL15M"/>
    <property type="match status" value="1"/>
</dbReference>
<comment type="similarity">
    <text evidence="1 4 5">Belongs to the universal ribosomal protein uL15 family.</text>
</comment>
<name>A0A257LVT4_UNCW3</name>
<dbReference type="SUPFAM" id="SSF52080">
    <property type="entry name" value="Ribosomal proteins L15p and L18e"/>
    <property type="match status" value="1"/>
</dbReference>
<evidence type="ECO:0000256" key="4">
    <source>
        <dbReference type="HAMAP-Rule" id="MF_01341"/>
    </source>
</evidence>